<protein>
    <submittedName>
        <fullName evidence="2">Uncharacterized protein</fullName>
    </submittedName>
</protein>
<evidence type="ECO:0000313" key="3">
    <source>
        <dbReference type="Proteomes" id="UP000182237"/>
    </source>
</evidence>
<dbReference type="AlphaFoldDB" id="A0A1H1LNF7"/>
<dbReference type="EMBL" id="LT629765">
    <property type="protein sequence ID" value="SDR75822.1"/>
    <property type="molecule type" value="Genomic_DNA"/>
</dbReference>
<reference evidence="2 3" key="1">
    <citation type="submission" date="2016-10" db="EMBL/GenBank/DDBJ databases">
        <authorList>
            <person name="de Groot N.N."/>
        </authorList>
    </citation>
    <scope>NUCLEOTIDE SEQUENCE [LARGE SCALE GENOMIC DNA]</scope>
    <source>
        <strain evidence="2 3">DSM 45434</strain>
    </source>
</reference>
<feature type="region of interest" description="Disordered" evidence="1">
    <location>
        <begin position="206"/>
        <end position="230"/>
    </location>
</feature>
<evidence type="ECO:0000313" key="2">
    <source>
        <dbReference type="EMBL" id="SDR75822.1"/>
    </source>
</evidence>
<feature type="compositionally biased region" description="Basic and acidic residues" evidence="1">
    <location>
        <begin position="214"/>
        <end position="224"/>
    </location>
</feature>
<dbReference type="OrthoDB" id="4428149at2"/>
<feature type="compositionally biased region" description="Low complexity" evidence="1">
    <location>
        <begin position="287"/>
        <end position="298"/>
    </location>
</feature>
<dbReference type="RefSeq" id="WP_019193362.1">
    <property type="nucleotide sequence ID" value="NZ_LT629765.1"/>
</dbReference>
<proteinExistence type="predicted"/>
<name>A0A1H1LNF7_9CORY</name>
<accession>A0A1H1LNF7</accession>
<keyword evidence="3" id="KW-1185">Reference proteome</keyword>
<dbReference type="eggNOG" id="ENOG5030JE7">
    <property type="taxonomic scope" value="Bacteria"/>
</dbReference>
<feature type="region of interest" description="Disordered" evidence="1">
    <location>
        <begin position="283"/>
        <end position="325"/>
    </location>
</feature>
<gene>
    <name evidence="2" type="ORF">SAMN04488539_0275</name>
</gene>
<evidence type="ECO:0000256" key="1">
    <source>
        <dbReference type="SAM" id="MobiDB-lite"/>
    </source>
</evidence>
<dbReference type="Proteomes" id="UP000182237">
    <property type="component" value="Chromosome I"/>
</dbReference>
<sequence length="492" mass="50515">MRFTTVKRAISAVLLDGDDPDATPETRQVQGQVTFTPVMAEGDSVQVQTADGPVTVVLSPITVRISDGVVMHRGAVGVQLFAGGEGSNPPLIRWRASFSNLQAQGVPLTLRDVVFDAIPDGEVDLTAVAPLATKPEPIVRGPQGTSIAELTVEGGDLIVWGKSEAGVSKLSVVSLSELTSEAARKAAADAAAGVDAAVRASRDAAASSASAAKTSEEKARDSEAKAAGSAAAAKTSEQAAKGSESKAAGSAAAAKISETNANMVVDHVVESATAAKTSEAIAKESEANAAGSAATARTQADRSKVEADRSKTEADRAAQAAAESSVKAVNDRVNTLLAGAPEAYDTLLEIARELERGQTAEAALTRAIATKADKQHTHTFDQIVEPPDDGFEQRTLTQLFQEFSIILQHLSDTTAPTSHTHTMSQVTDLPTVSQSAAGSSLAQRDSAGRLTVSAPTSAAHATTKSYVDGAVSGLVVVGNTSATDGNLHIVYE</sequence>
<feature type="region of interest" description="Disordered" evidence="1">
    <location>
        <begin position="434"/>
        <end position="455"/>
    </location>
</feature>
<organism evidence="2 3">
    <name type="scientific">Corynebacterium timonense</name>
    <dbReference type="NCBI Taxonomy" id="441500"/>
    <lineage>
        <taxon>Bacteria</taxon>
        <taxon>Bacillati</taxon>
        <taxon>Actinomycetota</taxon>
        <taxon>Actinomycetes</taxon>
        <taxon>Mycobacteriales</taxon>
        <taxon>Corynebacteriaceae</taxon>
        <taxon>Corynebacterium</taxon>
    </lineage>
</organism>
<feature type="compositionally biased region" description="Polar residues" evidence="1">
    <location>
        <begin position="434"/>
        <end position="443"/>
    </location>
</feature>
<feature type="compositionally biased region" description="Basic and acidic residues" evidence="1">
    <location>
        <begin position="299"/>
        <end position="316"/>
    </location>
</feature>
<dbReference type="STRING" id="1203190.GCA_000312345_00495"/>